<dbReference type="PANTHER" id="PTHR31874:SF10">
    <property type="entry name" value="PROTEIN CHLOROPLAST IMPORT APPARATUS 2"/>
    <property type="match status" value="1"/>
</dbReference>
<keyword evidence="2" id="KW-1133">Transmembrane helix</keyword>
<keyword evidence="2" id="KW-0812">Transmembrane</keyword>
<dbReference type="Proteomes" id="UP000631114">
    <property type="component" value="Unassembled WGS sequence"/>
</dbReference>
<dbReference type="Gene3D" id="1.10.8.1170">
    <property type="match status" value="1"/>
</dbReference>
<protein>
    <submittedName>
        <fullName evidence="3">Uncharacterized protein</fullName>
    </submittedName>
</protein>
<evidence type="ECO:0000256" key="2">
    <source>
        <dbReference type="SAM" id="Phobius"/>
    </source>
</evidence>
<feature type="compositionally biased region" description="Basic residues" evidence="1">
    <location>
        <begin position="53"/>
        <end position="62"/>
    </location>
</feature>
<dbReference type="GO" id="GO:0005634">
    <property type="term" value="C:nucleus"/>
    <property type="evidence" value="ECO:0007669"/>
    <property type="project" value="TreeGrafter"/>
</dbReference>
<comment type="caution">
    <text evidence="3">The sequence shown here is derived from an EMBL/GenBank/DDBJ whole genome shotgun (WGS) entry which is preliminary data.</text>
</comment>
<accession>A0A835IB60</accession>
<name>A0A835IB60_9MAGN</name>
<feature type="compositionally biased region" description="Low complexity" evidence="1">
    <location>
        <begin position="278"/>
        <end position="295"/>
    </location>
</feature>
<dbReference type="GO" id="GO:0006355">
    <property type="term" value="P:regulation of DNA-templated transcription"/>
    <property type="evidence" value="ECO:0007669"/>
    <property type="project" value="TreeGrafter"/>
</dbReference>
<feature type="transmembrane region" description="Helical" evidence="2">
    <location>
        <begin position="390"/>
        <end position="411"/>
    </location>
</feature>
<proteinExistence type="predicted"/>
<feature type="transmembrane region" description="Helical" evidence="2">
    <location>
        <begin position="431"/>
        <end position="455"/>
    </location>
</feature>
<dbReference type="InterPro" id="IPR052453">
    <property type="entry name" value="CONSTANS-like_ZF"/>
</dbReference>
<dbReference type="EMBL" id="JADFTS010000003">
    <property type="protein sequence ID" value="KAF9613323.1"/>
    <property type="molecule type" value="Genomic_DNA"/>
</dbReference>
<feature type="region of interest" description="Disordered" evidence="1">
    <location>
        <begin position="20"/>
        <end position="63"/>
    </location>
</feature>
<dbReference type="AlphaFoldDB" id="A0A835IB60"/>
<keyword evidence="4" id="KW-1185">Reference proteome</keyword>
<evidence type="ECO:0000313" key="3">
    <source>
        <dbReference type="EMBL" id="KAF9613323.1"/>
    </source>
</evidence>
<sequence>MSSCISGGGRAYGFDIDIVKSPSTSSRTSHSHSSSPSSTISESINSPLALSTRKPRTPRKRPNQTYNEAAALLSTVYPNIFSPKNLKKPNKHTKPYSSCSSEFAELLPPSPTFNNVEFLLHQPNLEKPTLRIEMKTSTNSRKKLCQTSPPISPCEEDFDADSILDEEVEEGIDSIMGNLSVENDCNTSQFSPYFWDPMAMGGGFSMGGKFDFGYGINGSVSAWRQTDDVDWWRFPTVDVLAISPKLNKVSCEKKKKKKKVERVEELKISESSKEIVTDSNSNSNSSSSPNSDSNNLGLKLDYEKVLNAWSDRGSPFSDDILGTESSESDAIARLAQIDLLFSENGGVREASVLRYREKRRSRLFSKKISGGGGGGGGGSGGDDIGLNTTVVVMVVVVVVEVVVMIVLIYGGSGGGGDDGGGSGGSGGGDSLNSTVVVVVEVMMVVVVAVVVVVVASGG</sequence>
<feature type="compositionally biased region" description="Low complexity" evidence="1">
    <location>
        <begin position="21"/>
        <end position="47"/>
    </location>
</feature>
<evidence type="ECO:0000256" key="1">
    <source>
        <dbReference type="SAM" id="MobiDB-lite"/>
    </source>
</evidence>
<reference evidence="3 4" key="1">
    <citation type="submission" date="2020-10" db="EMBL/GenBank/DDBJ databases">
        <title>The Coptis chinensis genome and diversification of protoberbering-type alkaloids.</title>
        <authorList>
            <person name="Wang B."/>
            <person name="Shu S."/>
            <person name="Song C."/>
            <person name="Liu Y."/>
        </authorList>
    </citation>
    <scope>NUCLEOTIDE SEQUENCE [LARGE SCALE GENOMIC DNA]</scope>
    <source>
        <strain evidence="3">HL-2020</strain>
        <tissue evidence="3">Leaf</tissue>
    </source>
</reference>
<organism evidence="3 4">
    <name type="scientific">Coptis chinensis</name>
    <dbReference type="NCBI Taxonomy" id="261450"/>
    <lineage>
        <taxon>Eukaryota</taxon>
        <taxon>Viridiplantae</taxon>
        <taxon>Streptophyta</taxon>
        <taxon>Embryophyta</taxon>
        <taxon>Tracheophyta</taxon>
        <taxon>Spermatophyta</taxon>
        <taxon>Magnoliopsida</taxon>
        <taxon>Ranunculales</taxon>
        <taxon>Ranunculaceae</taxon>
        <taxon>Coptidoideae</taxon>
        <taxon>Coptis</taxon>
    </lineage>
</organism>
<keyword evidence="2" id="KW-0472">Membrane</keyword>
<feature type="region of interest" description="Disordered" evidence="1">
    <location>
        <begin position="271"/>
        <end position="295"/>
    </location>
</feature>
<gene>
    <name evidence="3" type="ORF">IFM89_006833</name>
</gene>
<dbReference type="PANTHER" id="PTHR31874">
    <property type="entry name" value="CCT MOTIF FAMILY PROTEIN, EXPRESSED"/>
    <property type="match status" value="1"/>
</dbReference>
<dbReference type="OrthoDB" id="153872at2759"/>
<evidence type="ECO:0000313" key="4">
    <source>
        <dbReference type="Proteomes" id="UP000631114"/>
    </source>
</evidence>